<dbReference type="Gene3D" id="3.40.50.1240">
    <property type="entry name" value="Phosphoglycerate mutase-like"/>
    <property type="match status" value="1"/>
</dbReference>
<sequence length="216" mass="23923">MSEIILVRHGQANSHATDEAGYDRLSDLGRAQAGWLGAHLRATNPHFDRVLTGTLHRQADTARAMGYDITTQDPRLNELSYFALAHALEAQHGIPAPRDATEFATHLPQVIDHWTRDRLEDIPERFTDFADRITAAIDEICHTPGRTLVVTSGGVIGMALRHALGLENGGMAKIMLQIMNSSLHRLEFVHDMLMVGAFNATPHLDLPDRAHARTFV</sequence>
<protein>
    <submittedName>
        <fullName evidence="2">Broad specificity phosphatase PhoE</fullName>
    </submittedName>
</protein>
<dbReference type="Pfam" id="PF00300">
    <property type="entry name" value="His_Phos_1"/>
    <property type="match status" value="1"/>
</dbReference>
<proteinExistence type="predicted"/>
<organism evidence="2 3">
    <name type="scientific">Roseovarius litoreus</name>
    <dbReference type="NCBI Taxonomy" id="1155722"/>
    <lineage>
        <taxon>Bacteria</taxon>
        <taxon>Pseudomonadati</taxon>
        <taxon>Pseudomonadota</taxon>
        <taxon>Alphaproteobacteria</taxon>
        <taxon>Rhodobacterales</taxon>
        <taxon>Roseobacteraceae</taxon>
        <taxon>Roseovarius</taxon>
    </lineage>
</organism>
<dbReference type="InterPro" id="IPR013078">
    <property type="entry name" value="His_Pase_superF_clade-1"/>
</dbReference>
<keyword evidence="3" id="KW-1185">Reference proteome</keyword>
<dbReference type="Proteomes" id="UP000322545">
    <property type="component" value="Unassembled WGS sequence"/>
</dbReference>
<evidence type="ECO:0000256" key="1">
    <source>
        <dbReference type="ARBA" id="ARBA00022801"/>
    </source>
</evidence>
<dbReference type="RefSeq" id="WP_149778104.1">
    <property type="nucleotide sequence ID" value="NZ_FRCB01000001.1"/>
</dbReference>
<dbReference type="InterPro" id="IPR029033">
    <property type="entry name" value="His_PPase_superfam"/>
</dbReference>
<dbReference type="PANTHER" id="PTHR20935:SF0">
    <property type="entry name" value="SERINE_THREONINE-PROTEIN PHOSPHATASE PGAM5, MITOCHONDRIAL"/>
    <property type="match status" value="1"/>
</dbReference>
<dbReference type="GO" id="GO:0016787">
    <property type="term" value="F:hydrolase activity"/>
    <property type="evidence" value="ECO:0007669"/>
    <property type="project" value="UniProtKB-KW"/>
</dbReference>
<evidence type="ECO:0000313" key="3">
    <source>
        <dbReference type="Proteomes" id="UP000322545"/>
    </source>
</evidence>
<dbReference type="PANTHER" id="PTHR20935">
    <property type="entry name" value="PHOSPHOGLYCERATE MUTASE-RELATED"/>
    <property type="match status" value="1"/>
</dbReference>
<reference evidence="2 3" key="1">
    <citation type="submission" date="2016-11" db="EMBL/GenBank/DDBJ databases">
        <authorList>
            <person name="Varghese N."/>
            <person name="Submissions S."/>
        </authorList>
    </citation>
    <scope>NUCLEOTIDE SEQUENCE [LARGE SCALE GENOMIC DNA]</scope>
    <source>
        <strain evidence="2 3">DSM 28249</strain>
    </source>
</reference>
<keyword evidence="1" id="KW-0378">Hydrolase</keyword>
<accession>A0A1M7AS35</accession>
<dbReference type="SMART" id="SM00855">
    <property type="entry name" value="PGAM"/>
    <property type="match status" value="1"/>
</dbReference>
<dbReference type="CDD" id="cd07067">
    <property type="entry name" value="HP_PGM_like"/>
    <property type="match status" value="1"/>
</dbReference>
<name>A0A1M7AS35_9RHOB</name>
<dbReference type="InterPro" id="IPR051021">
    <property type="entry name" value="Mito_Ser/Thr_phosphatase"/>
</dbReference>
<dbReference type="SUPFAM" id="SSF53254">
    <property type="entry name" value="Phosphoglycerate mutase-like"/>
    <property type="match status" value="1"/>
</dbReference>
<evidence type="ECO:0000313" key="2">
    <source>
        <dbReference type="EMBL" id="SHL45491.1"/>
    </source>
</evidence>
<gene>
    <name evidence="2" type="ORF">SAMN05443432_101553</name>
</gene>
<dbReference type="EMBL" id="FRCB01000001">
    <property type="protein sequence ID" value="SHL45491.1"/>
    <property type="molecule type" value="Genomic_DNA"/>
</dbReference>
<dbReference type="AlphaFoldDB" id="A0A1M7AS35"/>